<dbReference type="EMBL" id="CAXLJM020000040">
    <property type="protein sequence ID" value="CAL8108620.1"/>
    <property type="molecule type" value="Genomic_DNA"/>
</dbReference>
<name>A0ABP1QR92_9HEXA</name>
<accession>A0ABP1QR92</accession>
<protein>
    <submittedName>
        <fullName evidence="2">Uncharacterized protein</fullName>
    </submittedName>
</protein>
<sequence>MDMDPNNLPGPSKEKEDQGGVVDLRIWELFYKPDHKKHRSDANFIMCRVCYLDIEKPPHEHDFTTEYLLLHVRHCAGTAKQFAEVLKIPDLVYLYENKAFEGIPKFHNLNDHLRKISQLESFKRSAKDRLEMATKLAQQKAKQDDSNASDATDNTIVYKPE</sequence>
<dbReference type="Proteomes" id="UP001642540">
    <property type="component" value="Unassembled WGS sequence"/>
</dbReference>
<reference evidence="2 3" key="1">
    <citation type="submission" date="2024-08" db="EMBL/GenBank/DDBJ databases">
        <authorList>
            <person name="Cucini C."/>
            <person name="Frati F."/>
        </authorList>
    </citation>
    <scope>NUCLEOTIDE SEQUENCE [LARGE SCALE GENOMIC DNA]</scope>
</reference>
<comment type="caution">
    <text evidence="2">The sequence shown here is derived from an EMBL/GenBank/DDBJ whole genome shotgun (WGS) entry which is preliminary data.</text>
</comment>
<gene>
    <name evidence="2" type="ORF">ODALV1_LOCUS13041</name>
</gene>
<keyword evidence="3" id="KW-1185">Reference proteome</keyword>
<proteinExistence type="predicted"/>
<evidence type="ECO:0000313" key="3">
    <source>
        <dbReference type="Proteomes" id="UP001642540"/>
    </source>
</evidence>
<evidence type="ECO:0000256" key="1">
    <source>
        <dbReference type="SAM" id="MobiDB-lite"/>
    </source>
</evidence>
<organism evidence="2 3">
    <name type="scientific">Orchesella dallaii</name>
    <dbReference type="NCBI Taxonomy" id="48710"/>
    <lineage>
        <taxon>Eukaryota</taxon>
        <taxon>Metazoa</taxon>
        <taxon>Ecdysozoa</taxon>
        <taxon>Arthropoda</taxon>
        <taxon>Hexapoda</taxon>
        <taxon>Collembola</taxon>
        <taxon>Entomobryomorpha</taxon>
        <taxon>Entomobryoidea</taxon>
        <taxon>Orchesellidae</taxon>
        <taxon>Orchesellinae</taxon>
        <taxon>Orchesella</taxon>
    </lineage>
</organism>
<feature type="region of interest" description="Disordered" evidence="1">
    <location>
        <begin position="134"/>
        <end position="161"/>
    </location>
</feature>
<evidence type="ECO:0000313" key="2">
    <source>
        <dbReference type="EMBL" id="CAL8108620.1"/>
    </source>
</evidence>
<feature type="compositionally biased region" description="Polar residues" evidence="1">
    <location>
        <begin position="146"/>
        <end position="155"/>
    </location>
</feature>